<evidence type="ECO:0000256" key="3">
    <source>
        <dbReference type="ARBA" id="ARBA00023242"/>
    </source>
</evidence>
<feature type="compositionally biased region" description="Polar residues" evidence="4">
    <location>
        <begin position="173"/>
        <end position="182"/>
    </location>
</feature>
<dbReference type="SUPFAM" id="SSF46955">
    <property type="entry name" value="Putative DNA-binding domain"/>
    <property type="match status" value="1"/>
</dbReference>
<keyword evidence="3" id="KW-0539">Nucleus</keyword>
<dbReference type="InterPro" id="IPR009061">
    <property type="entry name" value="DNA-bd_dom_put_sf"/>
</dbReference>
<evidence type="ECO:0000256" key="4">
    <source>
        <dbReference type="SAM" id="MobiDB-lite"/>
    </source>
</evidence>
<proteinExistence type="predicted"/>
<accession>A0A8H8CFS8</accession>
<evidence type="ECO:0000313" key="5">
    <source>
        <dbReference type="EMBL" id="KAG5164612.1"/>
    </source>
</evidence>
<keyword evidence="2" id="KW-0862">Zinc</keyword>
<dbReference type="InterPro" id="IPR037129">
    <property type="entry name" value="XPA_sf"/>
</dbReference>
<dbReference type="AlphaFoldDB" id="A0A8H8CFS8"/>
<dbReference type="CDD" id="cd21075">
    <property type="entry name" value="DBD_XPA-like"/>
    <property type="match status" value="1"/>
</dbReference>
<protein>
    <submittedName>
        <fullName evidence="5">Uncharacterized protein</fullName>
    </submittedName>
</protein>
<name>A0A8H8CFS8_PSICU</name>
<dbReference type="Gene3D" id="3.90.530.10">
    <property type="entry name" value="XPA C-terminal domain"/>
    <property type="match status" value="1"/>
</dbReference>
<reference evidence="5" key="1">
    <citation type="submission" date="2021-02" db="EMBL/GenBank/DDBJ databases">
        <title>Psilocybe cubensis genome.</title>
        <authorList>
            <person name="Mckernan K.J."/>
            <person name="Crawford S."/>
            <person name="Trippe A."/>
            <person name="Kane L.T."/>
            <person name="Mclaughlin S."/>
        </authorList>
    </citation>
    <scope>NUCLEOTIDE SEQUENCE [LARGE SCALE GENOMIC DNA]</scope>
    <source>
        <strain evidence="5">MGC-MH-2018</strain>
    </source>
</reference>
<feature type="compositionally biased region" description="Polar residues" evidence="4">
    <location>
        <begin position="206"/>
        <end position="220"/>
    </location>
</feature>
<dbReference type="EMBL" id="JAFIQS010000011">
    <property type="protein sequence ID" value="KAG5164612.1"/>
    <property type="molecule type" value="Genomic_DNA"/>
</dbReference>
<dbReference type="GO" id="GO:0005634">
    <property type="term" value="C:nucleus"/>
    <property type="evidence" value="ECO:0007669"/>
    <property type="project" value="UniProtKB-SubCell"/>
</dbReference>
<evidence type="ECO:0000256" key="2">
    <source>
        <dbReference type="ARBA" id="ARBA00022833"/>
    </source>
</evidence>
<evidence type="ECO:0000256" key="1">
    <source>
        <dbReference type="ARBA" id="ARBA00004123"/>
    </source>
</evidence>
<dbReference type="OrthoDB" id="3058642at2759"/>
<sequence>MPPRLSISASPNLPPNPAPPRYINKTQNEIIASMTSGKPLIHYHPAPAGGHPPIVRVPNNKSVWDESLWNTSEVSDAQRGTKGECQKKFCLDDKDMLDLCWIDGPVNIYGRASHMYLLVEVERRAWEKYGGPQGLKAHRKLPIPERKAAKLMARKLHKELQLAVPSAVAEAGQPNSPTNQQTARRRAHRRRFSDASVDYVEIISQRNVPGPSSSPISAVNTSSPASAPYTSPPDTPGPSTPVRTPKSNRHVRKPYNTPIRRGGHQSSCSPIKSDSRRVEIDLTIEPEDDVFSRFHTEQDIIEISD</sequence>
<feature type="region of interest" description="Disordered" evidence="4">
    <location>
        <begin position="206"/>
        <end position="274"/>
    </location>
</feature>
<feature type="compositionally biased region" description="Pro residues" evidence="4">
    <location>
        <begin position="230"/>
        <end position="239"/>
    </location>
</feature>
<gene>
    <name evidence="5" type="ORF">JR316_010250</name>
</gene>
<organism evidence="5">
    <name type="scientific">Psilocybe cubensis</name>
    <name type="common">Psychedelic mushroom</name>
    <name type="synonym">Stropharia cubensis</name>
    <dbReference type="NCBI Taxonomy" id="181762"/>
    <lineage>
        <taxon>Eukaryota</taxon>
        <taxon>Fungi</taxon>
        <taxon>Dikarya</taxon>
        <taxon>Basidiomycota</taxon>
        <taxon>Agaricomycotina</taxon>
        <taxon>Agaricomycetes</taxon>
        <taxon>Agaricomycetidae</taxon>
        <taxon>Agaricales</taxon>
        <taxon>Agaricineae</taxon>
        <taxon>Strophariaceae</taxon>
        <taxon>Psilocybe</taxon>
    </lineage>
</organism>
<feature type="region of interest" description="Disordered" evidence="4">
    <location>
        <begin position="166"/>
        <end position="191"/>
    </location>
</feature>
<comment type="caution">
    <text evidence="5">The sequence shown here is derived from an EMBL/GenBank/DDBJ whole genome shotgun (WGS) entry which is preliminary data.</text>
</comment>
<comment type="subcellular location">
    <subcellularLocation>
        <location evidence="1">Nucleus</location>
    </subcellularLocation>
</comment>